<keyword evidence="4 6" id="KW-0472">Membrane</keyword>
<evidence type="ECO:0000313" key="10">
    <source>
        <dbReference type="Proteomes" id="UP000250043"/>
    </source>
</evidence>
<dbReference type="InterPro" id="IPR039542">
    <property type="entry name" value="Erv_N"/>
</dbReference>
<evidence type="ECO:0000256" key="4">
    <source>
        <dbReference type="ARBA" id="ARBA00023136"/>
    </source>
</evidence>
<keyword evidence="2 6" id="KW-0812">Transmembrane</keyword>
<name>A0A8E2DHS9_9APHY</name>
<dbReference type="Proteomes" id="UP000250043">
    <property type="component" value="Unassembled WGS sequence"/>
</dbReference>
<evidence type="ECO:0000256" key="6">
    <source>
        <dbReference type="SAM" id="Phobius"/>
    </source>
</evidence>
<dbReference type="GO" id="GO:0000139">
    <property type="term" value="C:Golgi membrane"/>
    <property type="evidence" value="ECO:0007669"/>
    <property type="project" value="TreeGrafter"/>
</dbReference>
<keyword evidence="3 6" id="KW-1133">Transmembrane helix</keyword>
<sequence>MASTSRSESPSLLDKIDDLVPAPFAQFDAFPKLPSTYKARSESRGFLTLFVALVAFLLVLNDLGEYIWGWPVYDFSVDSDPSSDLKINVDMMVNMPCAYLSVDLRDAMGDRLYLSNAFRRDGTKFDIGQATVLQEHAAALSARQAISQSRKSRGFFSTLFRRNGSGYKPTYNHQPHGDACRVYGTVTAKKVTANLHITILGHGYATHSHVDHSKMNLSHVITEFSFGPHFPDITQPLDNSFELAFDPFVAYQYFLHVVPTTYIAPRSSPLHTHQYSVTHYTRVLDPSHHRHTPGIFFKFDLDPLAIKIEQRTTSLVQLMIRCVGVIGGAFVCMGYAVKITTHAVEAVTGADKTQGLVAAEASGVGGIRKRWGSSDLRLRPGSAKVVRQGSGWAVEGGSSYGSYAGTPLTAGLTPAQTTFSPTYSANGSAMSSPAVVPPPVRQSSYGLGLGSPYVVPTPGVSPGVSPAAGGADGAFATAATAGSPYGTTPPAPSAPGSAFYSHFPPTPNPVNGDGFPRSPVPGTTGFHVRQAPPPGVRKPSDGDVSRAKDD</sequence>
<feature type="domain" description="Endoplasmic reticulum vesicle transporter N-terminal" evidence="8">
    <location>
        <begin position="25"/>
        <end position="111"/>
    </location>
</feature>
<proteinExistence type="predicted"/>
<dbReference type="EMBL" id="KV722541">
    <property type="protein sequence ID" value="OCH86154.1"/>
    <property type="molecule type" value="Genomic_DNA"/>
</dbReference>
<dbReference type="GO" id="GO:0006888">
    <property type="term" value="P:endoplasmic reticulum to Golgi vesicle-mediated transport"/>
    <property type="evidence" value="ECO:0007669"/>
    <property type="project" value="TreeGrafter"/>
</dbReference>
<dbReference type="PANTHER" id="PTHR10984:SF81">
    <property type="entry name" value="ER-DERIVED VESICLES PROTEIN ERV41"/>
    <property type="match status" value="1"/>
</dbReference>
<gene>
    <name evidence="9" type="ORF">OBBRIDRAFT_797448</name>
</gene>
<feature type="transmembrane region" description="Helical" evidence="6">
    <location>
        <begin position="43"/>
        <end position="60"/>
    </location>
</feature>
<evidence type="ECO:0000256" key="1">
    <source>
        <dbReference type="ARBA" id="ARBA00004370"/>
    </source>
</evidence>
<dbReference type="PANTHER" id="PTHR10984">
    <property type="entry name" value="ENDOPLASMIC RETICULUM-GOLGI INTERMEDIATE COMPARTMENT PROTEIN"/>
    <property type="match status" value="1"/>
</dbReference>
<evidence type="ECO:0000313" key="9">
    <source>
        <dbReference type="EMBL" id="OCH86154.1"/>
    </source>
</evidence>
<organism evidence="9 10">
    <name type="scientific">Obba rivulosa</name>
    <dbReference type="NCBI Taxonomy" id="1052685"/>
    <lineage>
        <taxon>Eukaryota</taxon>
        <taxon>Fungi</taxon>
        <taxon>Dikarya</taxon>
        <taxon>Basidiomycota</taxon>
        <taxon>Agaricomycotina</taxon>
        <taxon>Agaricomycetes</taxon>
        <taxon>Polyporales</taxon>
        <taxon>Gelatoporiaceae</taxon>
        <taxon>Obba</taxon>
    </lineage>
</organism>
<dbReference type="InterPro" id="IPR045888">
    <property type="entry name" value="Erv"/>
</dbReference>
<dbReference type="Pfam" id="PF07970">
    <property type="entry name" value="COPIIcoated_ERV"/>
    <property type="match status" value="1"/>
</dbReference>
<feature type="domain" description="Endoplasmic reticulum vesicle transporter C-terminal" evidence="7">
    <location>
        <begin position="166"/>
        <end position="334"/>
    </location>
</feature>
<evidence type="ECO:0000256" key="2">
    <source>
        <dbReference type="ARBA" id="ARBA00022692"/>
    </source>
</evidence>
<evidence type="ECO:0000259" key="8">
    <source>
        <dbReference type="Pfam" id="PF13850"/>
    </source>
</evidence>
<evidence type="ECO:0000256" key="5">
    <source>
        <dbReference type="SAM" id="MobiDB-lite"/>
    </source>
</evidence>
<dbReference type="AlphaFoldDB" id="A0A8E2DHS9"/>
<dbReference type="GO" id="GO:0005789">
    <property type="term" value="C:endoplasmic reticulum membrane"/>
    <property type="evidence" value="ECO:0007669"/>
    <property type="project" value="TreeGrafter"/>
</dbReference>
<dbReference type="Pfam" id="PF13850">
    <property type="entry name" value="ERGIC_N"/>
    <property type="match status" value="1"/>
</dbReference>
<dbReference type="GO" id="GO:0030134">
    <property type="term" value="C:COPII-coated ER to Golgi transport vesicle"/>
    <property type="evidence" value="ECO:0007669"/>
    <property type="project" value="TreeGrafter"/>
</dbReference>
<feature type="region of interest" description="Disordered" evidence="5">
    <location>
        <begin position="486"/>
        <end position="550"/>
    </location>
</feature>
<keyword evidence="10" id="KW-1185">Reference proteome</keyword>
<reference evidence="9 10" key="1">
    <citation type="submission" date="2016-07" db="EMBL/GenBank/DDBJ databases">
        <title>Draft genome of the white-rot fungus Obba rivulosa 3A-2.</title>
        <authorList>
            <consortium name="DOE Joint Genome Institute"/>
            <person name="Miettinen O."/>
            <person name="Riley R."/>
            <person name="Acob R."/>
            <person name="Barry K."/>
            <person name="Cullen D."/>
            <person name="De Vries R."/>
            <person name="Hainaut M."/>
            <person name="Hatakka A."/>
            <person name="Henrissat B."/>
            <person name="Hilden K."/>
            <person name="Kuo R."/>
            <person name="Labutti K."/>
            <person name="Lipzen A."/>
            <person name="Makela M.R."/>
            <person name="Sandor L."/>
            <person name="Spatafora J.W."/>
            <person name="Grigoriev I.V."/>
            <person name="Hibbett D.S."/>
        </authorList>
    </citation>
    <scope>NUCLEOTIDE SEQUENCE [LARGE SCALE GENOMIC DNA]</scope>
    <source>
        <strain evidence="9 10">3A-2</strain>
    </source>
</reference>
<dbReference type="GO" id="GO:0006890">
    <property type="term" value="P:retrograde vesicle-mediated transport, Golgi to endoplasmic reticulum"/>
    <property type="evidence" value="ECO:0007669"/>
    <property type="project" value="TreeGrafter"/>
</dbReference>
<dbReference type="OrthoDB" id="5541786at2759"/>
<dbReference type="InterPro" id="IPR012936">
    <property type="entry name" value="Erv_C"/>
</dbReference>
<accession>A0A8E2DHS9</accession>
<feature type="compositionally biased region" description="Basic and acidic residues" evidence="5">
    <location>
        <begin position="538"/>
        <end position="550"/>
    </location>
</feature>
<evidence type="ECO:0000259" key="7">
    <source>
        <dbReference type="Pfam" id="PF07970"/>
    </source>
</evidence>
<comment type="subcellular location">
    <subcellularLocation>
        <location evidence="1">Membrane</location>
    </subcellularLocation>
</comment>
<evidence type="ECO:0000256" key="3">
    <source>
        <dbReference type="ARBA" id="ARBA00022989"/>
    </source>
</evidence>
<protein>
    <submittedName>
        <fullName evidence="9">DUF1692-domain-containing protein</fullName>
    </submittedName>
</protein>